<dbReference type="STRING" id="7897.ENSLACP00000022993"/>
<dbReference type="OrthoDB" id="190098at2759"/>
<dbReference type="AlphaFoldDB" id="M3XJT7"/>
<dbReference type="GO" id="GO:0000145">
    <property type="term" value="C:exocyst"/>
    <property type="evidence" value="ECO:0007669"/>
    <property type="project" value="InterPro"/>
</dbReference>
<dbReference type="GeneTree" id="ENSGT01030000234613"/>
<dbReference type="GO" id="GO:0051601">
    <property type="term" value="P:exocyst localization"/>
    <property type="evidence" value="ECO:0007669"/>
    <property type="project" value="TreeGrafter"/>
</dbReference>
<keyword evidence="4" id="KW-1185">Reference proteome</keyword>
<dbReference type="eggNOG" id="KOG2286">
    <property type="taxonomic scope" value="Eukaryota"/>
</dbReference>
<dbReference type="Ensembl" id="ENSLACT00000026252.1">
    <property type="protein sequence ID" value="ENSLACP00000022993.1"/>
    <property type="gene ID" value="ENSLACG00000013001.2"/>
</dbReference>
<dbReference type="Proteomes" id="UP000008672">
    <property type="component" value="Unassembled WGS sequence"/>
</dbReference>
<dbReference type="GO" id="GO:0000149">
    <property type="term" value="F:SNARE binding"/>
    <property type="evidence" value="ECO:0007669"/>
    <property type="project" value="TreeGrafter"/>
</dbReference>
<proteinExistence type="inferred from homology"/>
<organism evidence="3 4">
    <name type="scientific">Latimeria chalumnae</name>
    <name type="common">Coelacanth</name>
    <dbReference type="NCBI Taxonomy" id="7897"/>
    <lineage>
        <taxon>Eukaryota</taxon>
        <taxon>Metazoa</taxon>
        <taxon>Chordata</taxon>
        <taxon>Craniata</taxon>
        <taxon>Vertebrata</taxon>
        <taxon>Euteleostomi</taxon>
        <taxon>Coelacanthiformes</taxon>
        <taxon>Coelacanthidae</taxon>
        <taxon>Latimeria</taxon>
    </lineage>
</organism>
<reference evidence="4" key="1">
    <citation type="submission" date="2011-08" db="EMBL/GenBank/DDBJ databases">
        <title>The draft genome of Latimeria chalumnae.</title>
        <authorList>
            <person name="Di Palma F."/>
            <person name="Alfoldi J."/>
            <person name="Johnson J."/>
            <person name="Berlin A."/>
            <person name="Gnerre S."/>
            <person name="Jaffe D."/>
            <person name="MacCallum I."/>
            <person name="Young S."/>
            <person name="Walker B.J."/>
            <person name="Lander E."/>
            <person name="Lindblad-Toh K."/>
        </authorList>
    </citation>
    <scope>NUCLEOTIDE SEQUENCE [LARGE SCALE GENOMIC DNA]</scope>
    <source>
        <strain evidence="4">Wild caught</strain>
    </source>
</reference>
<dbReference type="CTD" id="567159"/>
<evidence type="ECO:0000256" key="2">
    <source>
        <dbReference type="SAM" id="MobiDB-lite"/>
    </source>
</evidence>
<dbReference type="KEGG" id="lcm:102366719"/>
<dbReference type="Gene3D" id="1.10.357.50">
    <property type="match status" value="1"/>
</dbReference>
<dbReference type="InterPro" id="IPR010326">
    <property type="entry name" value="EXOC3/Sec6"/>
</dbReference>
<dbReference type="OMA" id="KKHRYYK"/>
<reference evidence="3" key="3">
    <citation type="submission" date="2025-09" db="UniProtKB">
        <authorList>
            <consortium name="Ensembl"/>
        </authorList>
    </citation>
    <scope>IDENTIFICATION</scope>
</reference>
<reference evidence="3" key="2">
    <citation type="submission" date="2025-08" db="UniProtKB">
        <authorList>
            <consortium name="Ensembl"/>
        </authorList>
    </citation>
    <scope>IDENTIFICATION</scope>
</reference>
<dbReference type="EMBL" id="AFYH01140364">
    <property type="status" value="NOT_ANNOTATED_CDS"/>
    <property type="molecule type" value="Genomic_DNA"/>
</dbReference>
<feature type="region of interest" description="Disordered" evidence="2">
    <location>
        <begin position="1"/>
        <end position="29"/>
    </location>
</feature>
<dbReference type="Gene3D" id="1.10.357.70">
    <property type="entry name" value="Exocyst complex component Sec6, C-terminal domain"/>
    <property type="match status" value="1"/>
</dbReference>
<dbReference type="PANTHER" id="PTHR21292">
    <property type="entry name" value="EXOCYST COMPLEX COMPONENT SEC6-RELATED"/>
    <property type="match status" value="1"/>
</dbReference>
<dbReference type="Pfam" id="PF06046">
    <property type="entry name" value="Sec6"/>
    <property type="match status" value="1"/>
</dbReference>
<dbReference type="GO" id="GO:0006887">
    <property type="term" value="P:exocytosis"/>
    <property type="evidence" value="ECO:0007669"/>
    <property type="project" value="InterPro"/>
</dbReference>
<dbReference type="EMBL" id="AFYH01140367">
    <property type="status" value="NOT_ANNOTATED_CDS"/>
    <property type="molecule type" value="Genomic_DNA"/>
</dbReference>
<dbReference type="EMBL" id="AFYH01140365">
    <property type="status" value="NOT_ANNOTATED_CDS"/>
    <property type="molecule type" value="Genomic_DNA"/>
</dbReference>
<dbReference type="PANTHER" id="PTHR21292:SF4">
    <property type="entry name" value="TUMOR NECROSIS FACTOR ALPHA-INDUCED PROTEIN 2"/>
    <property type="match status" value="1"/>
</dbReference>
<dbReference type="Bgee" id="ENSLACG00000013001">
    <property type="expression patterns" value="Expressed in pelvic fin and 1 other cell type or tissue"/>
</dbReference>
<name>M3XJT7_LATCH</name>
<dbReference type="EMBL" id="AFYH01140366">
    <property type="status" value="NOT_ANNOTATED_CDS"/>
    <property type="molecule type" value="Genomic_DNA"/>
</dbReference>
<comment type="similarity">
    <text evidence="1">Belongs to the SEC6 family.</text>
</comment>
<dbReference type="FunCoup" id="M3XJT7">
    <property type="interactions" value="60"/>
</dbReference>
<gene>
    <name evidence="3" type="primary">TNFAIP2</name>
</gene>
<evidence type="ECO:0000313" key="4">
    <source>
        <dbReference type="Proteomes" id="UP000008672"/>
    </source>
</evidence>
<sequence length="665" mass="77199">MNENISPAKDAFEKLNGAPEPSCANPYTEEKKVNSLKLGGLLKREKPQKKAKKKKKHFKGFFTFLSCMPKFKRAEREDTKCVEKPKLLTVQEIKGLICEDRIQEAHKHLINLEHDVYRNLTEKSDTETTKELEDIQSAYKTLGDRIWEIIEKSMTIAKDEPELLKSAVQIIVQEEEQDQKYLAEKETSGKIQESRPRQWKKNWMSVIKQSLTNGMNEAPSVSLANKTSSLCQCFLNIGKRIKNDLNTVETHVKHCYPEEFDICNIYAKFFHDFLSDQLKAVTEFHLQKKDNHFILCFVQNIYPSDIIKNPALMKDLGSLMPREKIERIEKDYISSEQSDINTWMKKSLEVETAKWIKGKEPEKLDGCYHSELPIDIVQNVEGGKNRAQEITPELGQKVLELLLLEMPNILESFKKSLDNFAEKYMQQLNFRAVIIANINSCLLFRDYIQKQGAFNVTAKEKSLSILNEIEKTGFNILLSNLLLEIKHQYKTTAKEKWFSCSEILIEKIKQYLLEFKTLRQSYFQELLKQVHCAVVTEYIKRLLKKKISYKTQKKQQEIAEEIIKNALQIQDFFAHYESLATWLDQVLPKFAEIIKLQDKGAIQLEVAALARDFPDISKHHISALLHMKGNLTKNEEKDILNILKVNTVDREECLKGPPFFSNILL</sequence>
<evidence type="ECO:0000313" key="3">
    <source>
        <dbReference type="Ensembl" id="ENSLACP00000022993.1"/>
    </source>
</evidence>
<dbReference type="InterPro" id="IPR042532">
    <property type="entry name" value="EXOC3/Sec6_C"/>
</dbReference>
<protein>
    <submittedName>
        <fullName evidence="3">TNF alpha induced protein 2</fullName>
    </submittedName>
</protein>
<evidence type="ECO:0000256" key="1">
    <source>
        <dbReference type="ARBA" id="ARBA00009447"/>
    </source>
</evidence>
<dbReference type="GeneID" id="102366719"/>
<dbReference type="InParanoid" id="M3XJT7"/>
<dbReference type="EMBL" id="AFYH01140363">
    <property type="status" value="NOT_ANNOTATED_CDS"/>
    <property type="molecule type" value="Genomic_DNA"/>
</dbReference>
<accession>M3XJT7</accession>